<dbReference type="InterPro" id="IPR003660">
    <property type="entry name" value="HAMP_dom"/>
</dbReference>
<dbReference type="SMART" id="SM00387">
    <property type="entry name" value="HATPase_c"/>
    <property type="match status" value="1"/>
</dbReference>
<keyword evidence="4" id="KW-1003">Cell membrane</keyword>
<dbReference type="AlphaFoldDB" id="A0A5D4NXV5"/>
<evidence type="ECO:0000256" key="6">
    <source>
        <dbReference type="ARBA" id="ARBA00022679"/>
    </source>
</evidence>
<proteinExistence type="predicted"/>
<keyword evidence="8" id="KW-0418">Kinase</keyword>
<comment type="catalytic activity">
    <reaction evidence="1">
        <text>ATP + protein L-histidine = ADP + protein N-phospho-L-histidine.</text>
        <dbReference type="EC" id="2.7.13.3"/>
    </reaction>
</comment>
<dbReference type="Pfam" id="PF02518">
    <property type="entry name" value="HATPase_c"/>
    <property type="match status" value="1"/>
</dbReference>
<dbReference type="PROSITE" id="PS50885">
    <property type="entry name" value="HAMP"/>
    <property type="match status" value="1"/>
</dbReference>
<evidence type="ECO:0000256" key="11">
    <source>
        <dbReference type="ARBA" id="ARBA00023136"/>
    </source>
</evidence>
<sequence length="489" mass="55702">MTSIQKKIWMLAVIVVLIMASIWMSLTFYNQKMQDQYNDILERYLVLNEIRTTSQQTVTALNNYLLLPSAENLNSVNVNMRDIQTMQEEVVGFKNSENEFELTSYINLLASLVEVTDRALVFHSEEGIENARSSLNEATYISNYLAEMTLSLIDSELSTYDQFYRAMIDQSEKLNGLGIWLLLLITFLLLLYTYWFSLRITKPLEKLTRAASELSRGRFDLKIEVDSKDEMAFLARMFEQMRTNINKLIIEIQQKAQLEKELQESKLLLKDSQLHSLQSQINPHFLFNTLNTVSKKAYLEGSEETSDLLVSIAGLLRYNLKHLDKTMTLCDEVNVLKQYMIIQKARFTDRLAFATDIEESCLEIAIPGLTLQPIVENAIMYAVEPCEAGGNIWFRIKDKGDRVIIEIEDNGPGIHENKINRILNEEVEQDPKQGQSSGIGLNNVVRRLRLFTGNRDVIKIEGKEGIGTKVTIELLKAGGVANDVQSAGG</sequence>
<dbReference type="SMART" id="SM00304">
    <property type="entry name" value="HAMP"/>
    <property type="match status" value="1"/>
</dbReference>
<evidence type="ECO:0000256" key="8">
    <source>
        <dbReference type="ARBA" id="ARBA00022777"/>
    </source>
</evidence>
<feature type="domain" description="HAMP" evidence="14">
    <location>
        <begin position="198"/>
        <end position="250"/>
    </location>
</feature>
<feature type="domain" description="Histidine kinase" evidence="13">
    <location>
        <begin position="371"/>
        <end position="478"/>
    </location>
</feature>
<evidence type="ECO:0000256" key="12">
    <source>
        <dbReference type="SAM" id="Phobius"/>
    </source>
</evidence>
<dbReference type="EMBL" id="VTEI01000003">
    <property type="protein sequence ID" value="TYS17532.1"/>
    <property type="molecule type" value="Genomic_DNA"/>
</dbReference>
<dbReference type="CDD" id="cd06225">
    <property type="entry name" value="HAMP"/>
    <property type="match status" value="1"/>
</dbReference>
<dbReference type="InterPro" id="IPR036890">
    <property type="entry name" value="HATPase_C_sf"/>
</dbReference>
<organism evidence="15 16">
    <name type="scientific">Rossellomorea vietnamensis</name>
    <dbReference type="NCBI Taxonomy" id="218284"/>
    <lineage>
        <taxon>Bacteria</taxon>
        <taxon>Bacillati</taxon>
        <taxon>Bacillota</taxon>
        <taxon>Bacilli</taxon>
        <taxon>Bacillales</taxon>
        <taxon>Bacillaceae</taxon>
        <taxon>Rossellomorea</taxon>
    </lineage>
</organism>
<accession>A0A5D4NXV5</accession>
<dbReference type="InterPro" id="IPR005467">
    <property type="entry name" value="His_kinase_dom"/>
</dbReference>
<evidence type="ECO:0000256" key="2">
    <source>
        <dbReference type="ARBA" id="ARBA00004651"/>
    </source>
</evidence>
<feature type="transmembrane region" description="Helical" evidence="12">
    <location>
        <begin position="9"/>
        <end position="29"/>
    </location>
</feature>
<evidence type="ECO:0000256" key="3">
    <source>
        <dbReference type="ARBA" id="ARBA00012438"/>
    </source>
</evidence>
<dbReference type="RefSeq" id="WP_148938870.1">
    <property type="nucleotide sequence ID" value="NZ_JBNILZ010000038.1"/>
</dbReference>
<dbReference type="InterPro" id="IPR003594">
    <property type="entry name" value="HATPase_dom"/>
</dbReference>
<keyword evidence="6" id="KW-0808">Transferase</keyword>
<evidence type="ECO:0000256" key="7">
    <source>
        <dbReference type="ARBA" id="ARBA00022741"/>
    </source>
</evidence>
<comment type="caution">
    <text evidence="15">The sequence shown here is derived from an EMBL/GenBank/DDBJ whole genome shotgun (WGS) entry which is preliminary data.</text>
</comment>
<evidence type="ECO:0000259" key="14">
    <source>
        <dbReference type="PROSITE" id="PS50885"/>
    </source>
</evidence>
<dbReference type="Gene3D" id="6.10.340.10">
    <property type="match status" value="1"/>
</dbReference>
<dbReference type="GO" id="GO:0000155">
    <property type="term" value="F:phosphorelay sensor kinase activity"/>
    <property type="evidence" value="ECO:0007669"/>
    <property type="project" value="InterPro"/>
</dbReference>
<comment type="subcellular location">
    <subcellularLocation>
        <location evidence="2">Cell membrane</location>
        <topology evidence="2">Multi-pass membrane protein</topology>
    </subcellularLocation>
</comment>
<feature type="transmembrane region" description="Helical" evidence="12">
    <location>
        <begin position="177"/>
        <end position="196"/>
    </location>
</feature>
<keyword evidence="11 12" id="KW-0472">Membrane</keyword>
<gene>
    <name evidence="15" type="ORF">FZC78_06550</name>
</gene>
<evidence type="ECO:0000256" key="9">
    <source>
        <dbReference type="ARBA" id="ARBA00022840"/>
    </source>
</evidence>
<evidence type="ECO:0000256" key="1">
    <source>
        <dbReference type="ARBA" id="ARBA00000085"/>
    </source>
</evidence>
<keyword evidence="10" id="KW-0902">Two-component regulatory system</keyword>
<dbReference type="PROSITE" id="PS50109">
    <property type="entry name" value="HIS_KIN"/>
    <property type="match status" value="1"/>
</dbReference>
<evidence type="ECO:0000256" key="10">
    <source>
        <dbReference type="ARBA" id="ARBA00023012"/>
    </source>
</evidence>
<dbReference type="SUPFAM" id="SSF158472">
    <property type="entry name" value="HAMP domain-like"/>
    <property type="match status" value="1"/>
</dbReference>
<dbReference type="OrthoDB" id="9776552at2"/>
<keyword evidence="9" id="KW-0067">ATP-binding</keyword>
<reference evidence="15 16" key="1">
    <citation type="submission" date="2019-08" db="EMBL/GenBank/DDBJ databases">
        <title>Bacillus genomes from the desert of Cuatro Cienegas, Coahuila.</title>
        <authorList>
            <person name="Olmedo-Alvarez G."/>
        </authorList>
    </citation>
    <scope>NUCLEOTIDE SEQUENCE [LARGE SCALE GENOMIC DNA]</scope>
    <source>
        <strain evidence="15 16">CH34_1T</strain>
    </source>
</reference>
<dbReference type="Pfam" id="PF00672">
    <property type="entry name" value="HAMP"/>
    <property type="match status" value="1"/>
</dbReference>
<evidence type="ECO:0000256" key="5">
    <source>
        <dbReference type="ARBA" id="ARBA00022553"/>
    </source>
</evidence>
<evidence type="ECO:0000256" key="4">
    <source>
        <dbReference type="ARBA" id="ARBA00022475"/>
    </source>
</evidence>
<dbReference type="PANTHER" id="PTHR34220">
    <property type="entry name" value="SENSOR HISTIDINE KINASE YPDA"/>
    <property type="match status" value="1"/>
</dbReference>
<dbReference type="PANTHER" id="PTHR34220:SF7">
    <property type="entry name" value="SENSOR HISTIDINE KINASE YPDA"/>
    <property type="match status" value="1"/>
</dbReference>
<name>A0A5D4NXV5_9BACI</name>
<dbReference type="SUPFAM" id="SSF55874">
    <property type="entry name" value="ATPase domain of HSP90 chaperone/DNA topoisomerase II/histidine kinase"/>
    <property type="match status" value="1"/>
</dbReference>
<keyword evidence="5" id="KW-0597">Phosphoprotein</keyword>
<evidence type="ECO:0000313" key="15">
    <source>
        <dbReference type="EMBL" id="TYS17532.1"/>
    </source>
</evidence>
<dbReference type="InterPro" id="IPR010559">
    <property type="entry name" value="Sig_transdc_His_kin_internal"/>
</dbReference>
<dbReference type="GO" id="GO:0005524">
    <property type="term" value="F:ATP binding"/>
    <property type="evidence" value="ECO:0007669"/>
    <property type="project" value="UniProtKB-KW"/>
</dbReference>
<dbReference type="Gene3D" id="3.30.565.10">
    <property type="entry name" value="Histidine kinase-like ATPase, C-terminal domain"/>
    <property type="match status" value="1"/>
</dbReference>
<evidence type="ECO:0000259" key="13">
    <source>
        <dbReference type="PROSITE" id="PS50109"/>
    </source>
</evidence>
<keyword evidence="12" id="KW-1133">Transmembrane helix</keyword>
<dbReference type="Pfam" id="PF06580">
    <property type="entry name" value="His_kinase"/>
    <property type="match status" value="1"/>
</dbReference>
<dbReference type="GO" id="GO:0005886">
    <property type="term" value="C:plasma membrane"/>
    <property type="evidence" value="ECO:0007669"/>
    <property type="project" value="UniProtKB-SubCell"/>
</dbReference>
<keyword evidence="7" id="KW-0547">Nucleotide-binding</keyword>
<dbReference type="Proteomes" id="UP000322267">
    <property type="component" value="Unassembled WGS sequence"/>
</dbReference>
<dbReference type="EC" id="2.7.13.3" evidence="3"/>
<dbReference type="InterPro" id="IPR050640">
    <property type="entry name" value="Bact_2-comp_sensor_kinase"/>
</dbReference>
<evidence type="ECO:0000313" key="16">
    <source>
        <dbReference type="Proteomes" id="UP000322267"/>
    </source>
</evidence>
<protein>
    <recommendedName>
        <fullName evidence="3">histidine kinase</fullName>
        <ecNumber evidence="3">2.7.13.3</ecNumber>
    </recommendedName>
</protein>
<keyword evidence="12" id="KW-0812">Transmembrane</keyword>